<keyword evidence="8" id="KW-1185">Reference proteome</keyword>
<accession>A0AAJ0C026</accession>
<dbReference type="Proteomes" id="UP001244011">
    <property type="component" value="Unassembled WGS sequence"/>
</dbReference>
<proteinExistence type="predicted"/>
<keyword evidence="4 6" id="KW-0472">Membrane</keyword>
<dbReference type="GeneID" id="85310223"/>
<dbReference type="InterPro" id="IPR036259">
    <property type="entry name" value="MFS_trans_sf"/>
</dbReference>
<feature type="transmembrane region" description="Helical" evidence="6">
    <location>
        <begin position="88"/>
        <end position="106"/>
    </location>
</feature>
<feature type="transmembrane region" description="Helical" evidence="6">
    <location>
        <begin position="338"/>
        <end position="358"/>
    </location>
</feature>
<feature type="transmembrane region" description="Helical" evidence="6">
    <location>
        <begin position="466"/>
        <end position="486"/>
    </location>
</feature>
<feature type="compositionally biased region" description="Basic and acidic residues" evidence="5">
    <location>
        <begin position="8"/>
        <end position="33"/>
    </location>
</feature>
<evidence type="ECO:0000256" key="6">
    <source>
        <dbReference type="SAM" id="Phobius"/>
    </source>
</evidence>
<reference evidence="7" key="1">
    <citation type="submission" date="2023-06" db="EMBL/GenBank/DDBJ databases">
        <title>Genome-scale phylogeny and comparative genomics of the fungal order Sordariales.</title>
        <authorList>
            <consortium name="Lawrence Berkeley National Laboratory"/>
            <person name="Hensen N."/>
            <person name="Bonometti L."/>
            <person name="Westerberg I."/>
            <person name="Brannstrom I.O."/>
            <person name="Guillou S."/>
            <person name="Cros-Aarteil S."/>
            <person name="Calhoun S."/>
            <person name="Haridas S."/>
            <person name="Kuo A."/>
            <person name="Mondo S."/>
            <person name="Pangilinan J."/>
            <person name="Riley R."/>
            <person name="Labutti K."/>
            <person name="Andreopoulos B."/>
            <person name="Lipzen A."/>
            <person name="Chen C."/>
            <person name="Yanf M."/>
            <person name="Daum C."/>
            <person name="Ng V."/>
            <person name="Clum A."/>
            <person name="Steindorff A."/>
            <person name="Ohm R."/>
            <person name="Martin F."/>
            <person name="Silar P."/>
            <person name="Natvig D."/>
            <person name="Lalanne C."/>
            <person name="Gautier V."/>
            <person name="Ament-Velasquez S.L."/>
            <person name="Kruys A."/>
            <person name="Hutchinson M.I."/>
            <person name="Powell A.J."/>
            <person name="Barry K."/>
            <person name="Miller A.N."/>
            <person name="Grigoriev I.V."/>
            <person name="Debuchy R."/>
            <person name="Gladieux P."/>
            <person name="Thoren M.H."/>
            <person name="Johannesson H."/>
        </authorList>
    </citation>
    <scope>NUCLEOTIDE SEQUENCE</scope>
    <source>
        <strain evidence="7">8032-3</strain>
    </source>
</reference>
<protein>
    <submittedName>
        <fullName evidence="7">Major facilitator superfamily domain-containing protein</fullName>
    </submittedName>
</protein>
<keyword evidence="3 6" id="KW-1133">Transmembrane helix</keyword>
<evidence type="ECO:0000256" key="4">
    <source>
        <dbReference type="ARBA" id="ARBA00023136"/>
    </source>
</evidence>
<organism evidence="7 8">
    <name type="scientific">Phialemonium atrogriseum</name>
    <dbReference type="NCBI Taxonomy" id="1093897"/>
    <lineage>
        <taxon>Eukaryota</taxon>
        <taxon>Fungi</taxon>
        <taxon>Dikarya</taxon>
        <taxon>Ascomycota</taxon>
        <taxon>Pezizomycotina</taxon>
        <taxon>Sordariomycetes</taxon>
        <taxon>Sordariomycetidae</taxon>
        <taxon>Cephalothecales</taxon>
        <taxon>Cephalothecaceae</taxon>
        <taxon>Phialemonium</taxon>
    </lineage>
</organism>
<evidence type="ECO:0000256" key="1">
    <source>
        <dbReference type="ARBA" id="ARBA00004141"/>
    </source>
</evidence>
<dbReference type="InterPro" id="IPR011701">
    <property type="entry name" value="MFS"/>
</dbReference>
<dbReference type="InterPro" id="IPR049680">
    <property type="entry name" value="FLVCR1-2_SLC49-like"/>
</dbReference>
<feature type="transmembrane region" description="Helical" evidence="6">
    <location>
        <begin position="295"/>
        <end position="318"/>
    </location>
</feature>
<feature type="transmembrane region" description="Helical" evidence="6">
    <location>
        <begin position="365"/>
        <end position="385"/>
    </location>
</feature>
<gene>
    <name evidence="7" type="ORF">QBC33DRAFT_52818</name>
</gene>
<dbReference type="EMBL" id="MU839007">
    <property type="protein sequence ID" value="KAK1767675.1"/>
    <property type="molecule type" value="Genomic_DNA"/>
</dbReference>
<evidence type="ECO:0000313" key="8">
    <source>
        <dbReference type="Proteomes" id="UP001244011"/>
    </source>
</evidence>
<dbReference type="Gene3D" id="1.20.1250.20">
    <property type="entry name" value="MFS general substrate transporter like domains"/>
    <property type="match status" value="2"/>
</dbReference>
<evidence type="ECO:0000256" key="3">
    <source>
        <dbReference type="ARBA" id="ARBA00022989"/>
    </source>
</evidence>
<comment type="subcellular location">
    <subcellularLocation>
        <location evidence="1">Membrane</location>
        <topology evidence="1">Multi-pass membrane protein</topology>
    </subcellularLocation>
</comment>
<feature type="transmembrane region" description="Helical" evidence="6">
    <location>
        <begin position="248"/>
        <end position="269"/>
    </location>
</feature>
<dbReference type="RefSeq" id="XP_060283888.1">
    <property type="nucleotide sequence ID" value="XM_060427036.1"/>
</dbReference>
<dbReference type="PANTHER" id="PTHR10924:SF6">
    <property type="entry name" value="SOLUTE CARRIER FAMILY 49 MEMBER A3"/>
    <property type="match status" value="1"/>
</dbReference>
<evidence type="ECO:0000256" key="2">
    <source>
        <dbReference type="ARBA" id="ARBA00022692"/>
    </source>
</evidence>
<feature type="transmembrane region" description="Helical" evidence="6">
    <location>
        <begin position="126"/>
        <end position="148"/>
    </location>
</feature>
<feature type="transmembrane region" description="Helical" evidence="6">
    <location>
        <begin position="391"/>
        <end position="417"/>
    </location>
</feature>
<feature type="transmembrane region" description="Helical" evidence="6">
    <location>
        <begin position="429"/>
        <end position="446"/>
    </location>
</feature>
<dbReference type="GO" id="GO:0022857">
    <property type="term" value="F:transmembrane transporter activity"/>
    <property type="evidence" value="ECO:0007669"/>
    <property type="project" value="InterPro"/>
</dbReference>
<dbReference type="SUPFAM" id="SSF103473">
    <property type="entry name" value="MFS general substrate transporter"/>
    <property type="match status" value="1"/>
</dbReference>
<sequence length="510" mass="54437">MIGGRPLGWRELKDDEPTAAHRSGDSHSQKSDSMRTGAIELGDTGARRGGPSKSTDPERLDSGGGGGDPAAGDVASPSGEYRVYKRRWFGLVQLTLLNIIVSWDWLTFSPVASHAATYFNTDATTVNWLSTAFLFAFVFITPVVIYVLHFGPRPAIISAAVLVLVGNWIRYAGSHSRDGGIFGVVMFGQILTGLAQPFVLSAPTRYSDLWFTNRGRVAATAVVSLANPFGAALGQLIVPFWVDKPADVSNMVLYVAIISSVCSIPSFFIPAKPPTPAAPSCETPKMSLTDSAKVLLGHLEFWLLMIPFAVYVGFFNSISSLLNQIMQPYGFDDEQSGIAGALLIFVGLAAAAVTSPVLDRTKRFLLAIKIAVPVIALCYLVFVWMPGTRAIAGPYAVLAVLGASCFALVPVAVEYLVELTHPISPEVTSTLAWSAGQLLGGCFIIISDALKAGPDASPPNHMQKALIFTAVVSLAVMPLPLCLGWFGRDEKVVMKRVLSDEGAARNSNSS</sequence>
<comment type="caution">
    <text evidence="7">The sequence shown here is derived from an EMBL/GenBank/DDBJ whole genome shotgun (WGS) entry which is preliminary data.</text>
</comment>
<feature type="region of interest" description="Disordered" evidence="5">
    <location>
        <begin position="1"/>
        <end position="74"/>
    </location>
</feature>
<evidence type="ECO:0000256" key="5">
    <source>
        <dbReference type="SAM" id="MobiDB-lite"/>
    </source>
</evidence>
<feature type="transmembrane region" description="Helical" evidence="6">
    <location>
        <begin position="221"/>
        <end position="242"/>
    </location>
</feature>
<evidence type="ECO:0000313" key="7">
    <source>
        <dbReference type="EMBL" id="KAK1767675.1"/>
    </source>
</evidence>
<dbReference type="AlphaFoldDB" id="A0AAJ0C026"/>
<keyword evidence="2 6" id="KW-0812">Transmembrane</keyword>
<feature type="transmembrane region" description="Helical" evidence="6">
    <location>
        <begin position="179"/>
        <end position="200"/>
    </location>
</feature>
<feature type="transmembrane region" description="Helical" evidence="6">
    <location>
        <begin position="155"/>
        <end position="173"/>
    </location>
</feature>
<name>A0AAJ0C026_9PEZI</name>
<dbReference type="Pfam" id="PF07690">
    <property type="entry name" value="MFS_1"/>
    <property type="match status" value="1"/>
</dbReference>
<dbReference type="GO" id="GO:0016020">
    <property type="term" value="C:membrane"/>
    <property type="evidence" value="ECO:0007669"/>
    <property type="project" value="UniProtKB-SubCell"/>
</dbReference>
<dbReference type="PANTHER" id="PTHR10924">
    <property type="entry name" value="MAJOR FACILITATOR SUPERFAMILY PROTEIN-RELATED"/>
    <property type="match status" value="1"/>
</dbReference>